<feature type="region of interest" description="Disordered" evidence="6">
    <location>
        <begin position="1"/>
        <end position="28"/>
    </location>
</feature>
<dbReference type="CDD" id="cd00022">
    <property type="entry name" value="BIR"/>
    <property type="match status" value="2"/>
</dbReference>
<evidence type="ECO:0000313" key="9">
    <source>
        <dbReference type="Proteomes" id="UP000001307"/>
    </source>
</evidence>
<dbReference type="SMART" id="SM00238">
    <property type="entry name" value="BIR"/>
    <property type="match status" value="2"/>
</dbReference>
<keyword evidence="2" id="KW-0479">Metal-binding</keyword>
<evidence type="ECO:0000256" key="6">
    <source>
        <dbReference type="SAM" id="MobiDB-lite"/>
    </source>
</evidence>
<dbReference type="InterPro" id="IPR001841">
    <property type="entry name" value="Znf_RING"/>
</dbReference>
<comment type="similarity">
    <text evidence="1">Belongs to the IAP family.</text>
</comment>
<dbReference type="Gene3D" id="3.30.40.10">
    <property type="entry name" value="Zinc/RING finger domain, C3HC4 (zinc finger)"/>
    <property type="match status" value="1"/>
</dbReference>
<dbReference type="InterPro" id="IPR050784">
    <property type="entry name" value="IAP"/>
</dbReference>
<reference evidence="8" key="1">
    <citation type="journal article" date="2010" name="Science">
        <title>Plasticity of animal genome architecture unmasked by rapid evolution of a pelagic tunicate.</title>
        <authorList>
            <person name="Denoeud F."/>
            <person name="Henriet S."/>
            <person name="Mungpakdee S."/>
            <person name="Aury J.M."/>
            <person name="Da Silva C."/>
            <person name="Brinkmann H."/>
            <person name="Mikhaleva J."/>
            <person name="Olsen L.C."/>
            <person name="Jubin C."/>
            <person name="Canestro C."/>
            <person name="Bouquet J.M."/>
            <person name="Danks G."/>
            <person name="Poulain J."/>
            <person name="Campsteijn C."/>
            <person name="Adamski M."/>
            <person name="Cross I."/>
            <person name="Yadetie F."/>
            <person name="Muffato M."/>
            <person name="Louis A."/>
            <person name="Butcher S."/>
            <person name="Tsagkogeorga G."/>
            <person name="Konrad A."/>
            <person name="Singh S."/>
            <person name="Jensen M.F."/>
            <person name="Cong E.H."/>
            <person name="Eikeseth-Otteraa H."/>
            <person name="Noel B."/>
            <person name="Anthouard V."/>
            <person name="Porcel B.M."/>
            <person name="Kachouri-Lafond R."/>
            <person name="Nishino A."/>
            <person name="Ugolini M."/>
            <person name="Chourrout P."/>
            <person name="Nishida H."/>
            <person name="Aasland R."/>
            <person name="Huzurbazar S."/>
            <person name="Westhof E."/>
            <person name="Delsuc F."/>
            <person name="Lehrach H."/>
            <person name="Reinhardt R."/>
            <person name="Weissenbach J."/>
            <person name="Roy S.W."/>
            <person name="Artiguenave F."/>
            <person name="Postlethwait J.H."/>
            <person name="Manak J.R."/>
            <person name="Thompson E.M."/>
            <person name="Jaillon O."/>
            <person name="Du Pasquier L."/>
            <person name="Boudinot P."/>
            <person name="Liberles D.A."/>
            <person name="Volff J.N."/>
            <person name="Philippe H."/>
            <person name="Lenhard B."/>
            <person name="Roest Crollius H."/>
            <person name="Wincker P."/>
            <person name="Chourrout D."/>
        </authorList>
    </citation>
    <scope>NUCLEOTIDE SEQUENCE [LARGE SCALE GENOMIC DNA]</scope>
</reference>
<protein>
    <recommendedName>
        <fullName evidence="7">RING-type domain-containing protein</fullName>
    </recommendedName>
</protein>
<dbReference type="SUPFAM" id="SSF57924">
    <property type="entry name" value="Inhibitor of apoptosis (IAP) repeat"/>
    <property type="match status" value="2"/>
</dbReference>
<proteinExistence type="inferred from homology"/>
<dbReference type="PROSITE" id="PS50143">
    <property type="entry name" value="BIR_REPEAT_2"/>
    <property type="match status" value="2"/>
</dbReference>
<sequence>MTVEERIQQRRESLPRFQTGDAPNPNGIYAHRYPRMDEGYYRRLASFAGYPSNTNMTKEELAWAGFVWSGRGDEVKCEYCAVVLAQWQIHDVAFSEHCRVSPDCPFLLPRRSQPNTPDKRFLYDRRISFNNWTRAHPLPSELADAGFFYTGESDHVKCFHCDLVLHSWEPTGMPWHAHARFSPFCAYVIVEKGIDWIRGVSNMSASQYRSRFLAILAESSGQPMSVQTAEDILANISDDDDSLFGDVGLPSGLVGIPISSELAGRLPEPIKDVEDVPEDKLRQVLADTLSSQSCKVCLTNRATVVILPCAHLVSCPSCVKRLRECPLCRASAERALEIFIT</sequence>
<keyword evidence="3 5" id="KW-0863">Zinc-finger</keyword>
<dbReference type="InterPro" id="IPR001370">
    <property type="entry name" value="BIR_rpt"/>
</dbReference>
<dbReference type="OrthoDB" id="774873at2759"/>
<dbReference type="Gene3D" id="1.10.1170.10">
    <property type="entry name" value="Inhibitor Of Apoptosis Protein (2mihbC-IAP-1), Chain A"/>
    <property type="match status" value="2"/>
</dbReference>
<evidence type="ECO:0000256" key="3">
    <source>
        <dbReference type="ARBA" id="ARBA00022771"/>
    </source>
</evidence>
<dbReference type="SMART" id="SM00184">
    <property type="entry name" value="RING"/>
    <property type="match status" value="1"/>
</dbReference>
<dbReference type="GO" id="GO:0005737">
    <property type="term" value="C:cytoplasm"/>
    <property type="evidence" value="ECO:0007669"/>
    <property type="project" value="TreeGrafter"/>
</dbReference>
<evidence type="ECO:0000256" key="5">
    <source>
        <dbReference type="PROSITE-ProRule" id="PRU00175"/>
    </source>
</evidence>
<dbReference type="PANTHER" id="PTHR10044">
    <property type="entry name" value="INHIBITOR OF APOPTOSIS"/>
    <property type="match status" value="1"/>
</dbReference>
<evidence type="ECO:0000256" key="1">
    <source>
        <dbReference type="ARBA" id="ARBA00006672"/>
    </source>
</evidence>
<organism evidence="8">
    <name type="scientific">Oikopleura dioica</name>
    <name type="common">Tunicate</name>
    <dbReference type="NCBI Taxonomy" id="34765"/>
    <lineage>
        <taxon>Eukaryota</taxon>
        <taxon>Metazoa</taxon>
        <taxon>Chordata</taxon>
        <taxon>Tunicata</taxon>
        <taxon>Appendicularia</taxon>
        <taxon>Copelata</taxon>
        <taxon>Oikopleuridae</taxon>
        <taxon>Oikopleura</taxon>
    </lineage>
</organism>
<evidence type="ECO:0000313" key="8">
    <source>
        <dbReference type="EMBL" id="CBY13448.1"/>
    </source>
</evidence>
<dbReference type="AlphaFoldDB" id="E4XUQ1"/>
<dbReference type="Pfam" id="PF00653">
    <property type="entry name" value="BIR"/>
    <property type="match status" value="2"/>
</dbReference>
<evidence type="ECO:0000256" key="4">
    <source>
        <dbReference type="ARBA" id="ARBA00022833"/>
    </source>
</evidence>
<feature type="domain" description="RING-type" evidence="7">
    <location>
        <begin position="294"/>
        <end position="329"/>
    </location>
</feature>
<dbReference type="Pfam" id="PF13920">
    <property type="entry name" value="zf-C3HC4_3"/>
    <property type="match status" value="1"/>
</dbReference>
<dbReference type="PROSITE" id="PS50089">
    <property type="entry name" value="ZF_RING_2"/>
    <property type="match status" value="1"/>
</dbReference>
<gene>
    <name evidence="8" type="ORF">GSOID_T00004761001</name>
</gene>
<dbReference type="GO" id="GO:0005634">
    <property type="term" value="C:nucleus"/>
    <property type="evidence" value="ECO:0007669"/>
    <property type="project" value="TreeGrafter"/>
</dbReference>
<name>E4XUQ1_OIKDI</name>
<evidence type="ECO:0000256" key="2">
    <source>
        <dbReference type="ARBA" id="ARBA00022723"/>
    </source>
</evidence>
<accession>E4XUQ1</accession>
<feature type="compositionally biased region" description="Basic and acidic residues" evidence="6">
    <location>
        <begin position="1"/>
        <end position="14"/>
    </location>
</feature>
<dbReference type="GO" id="GO:0051726">
    <property type="term" value="P:regulation of cell cycle"/>
    <property type="evidence" value="ECO:0007669"/>
    <property type="project" value="TreeGrafter"/>
</dbReference>
<dbReference type="InterPro" id="IPR013083">
    <property type="entry name" value="Znf_RING/FYVE/PHD"/>
</dbReference>
<dbReference type="InParanoid" id="E4XUQ1"/>
<dbReference type="Proteomes" id="UP000001307">
    <property type="component" value="Unassembled WGS sequence"/>
</dbReference>
<evidence type="ECO:0000259" key="7">
    <source>
        <dbReference type="PROSITE" id="PS50089"/>
    </source>
</evidence>
<dbReference type="PANTHER" id="PTHR10044:SF139">
    <property type="entry name" value="DEATH-ASSOCIATED INHIBITOR OF APOPTOSIS 2"/>
    <property type="match status" value="1"/>
</dbReference>
<dbReference type="EMBL" id="FN653188">
    <property type="protein sequence ID" value="CBY13448.1"/>
    <property type="molecule type" value="Genomic_DNA"/>
</dbReference>
<dbReference type="GO" id="GO:0008270">
    <property type="term" value="F:zinc ion binding"/>
    <property type="evidence" value="ECO:0007669"/>
    <property type="project" value="UniProtKB-KW"/>
</dbReference>
<keyword evidence="9" id="KW-1185">Reference proteome</keyword>
<keyword evidence="4" id="KW-0862">Zinc</keyword>